<dbReference type="InterPro" id="IPR032264">
    <property type="entry name" value="MenD_middle"/>
</dbReference>
<comment type="cofactor">
    <cofactor evidence="6">
        <name>thiamine diphosphate</name>
        <dbReference type="ChEBI" id="CHEBI:58937"/>
    </cofactor>
    <text evidence="6">Binds 1 thiamine pyrophosphate per subunit.</text>
</comment>
<dbReference type="PANTHER" id="PTHR42916:SF1">
    <property type="entry name" value="PROTEIN PHYLLO, CHLOROPLASTIC"/>
    <property type="match status" value="1"/>
</dbReference>
<dbReference type="Pfam" id="PF16582">
    <property type="entry name" value="TPP_enzyme_M_2"/>
    <property type="match status" value="1"/>
</dbReference>
<comment type="caution">
    <text evidence="10">The sequence shown here is derived from an EMBL/GenBank/DDBJ whole genome shotgun (WGS) entry which is preliminary data.</text>
</comment>
<comment type="function">
    <text evidence="6">Catalyzes the thiamine diphosphate-dependent decarboxylation of 2-oxoglutarate and the subsequent addition of the resulting succinic semialdehyde-thiamine pyrophosphate anion to isochorismate to yield 2-succinyl-5-enolpyruvyl-6-hydroxy-3-cyclohexene-1-carboxylate (SEPHCHC).</text>
</comment>
<dbReference type="EC" id="2.2.1.9" evidence="6"/>
<protein>
    <recommendedName>
        <fullName evidence="6">2-succinyl-5-enolpyruvyl-6-hydroxy-3-cyclohexene-1-carboxylate synthase</fullName>
        <shortName evidence="6">SEPHCHC synthase</shortName>
        <ecNumber evidence="6">2.2.1.9</ecNumber>
    </recommendedName>
    <alternativeName>
        <fullName evidence="6">Menaquinone biosynthesis protein MenD</fullName>
    </alternativeName>
</protein>
<dbReference type="InterPro" id="IPR029061">
    <property type="entry name" value="THDP-binding"/>
</dbReference>
<gene>
    <name evidence="6 10" type="primary">menD</name>
    <name evidence="10" type="ORF">KK078_17440</name>
</gene>
<dbReference type="Pfam" id="PF02775">
    <property type="entry name" value="TPP_enzyme_C"/>
    <property type="match status" value="1"/>
</dbReference>
<comment type="pathway">
    <text evidence="6">Quinol/quinone metabolism; 1,4-dihydroxy-2-naphthoate biosynthesis; 1,4-dihydroxy-2-naphthoate from chorismate: step 2/7.</text>
</comment>
<evidence type="ECO:0000259" key="8">
    <source>
        <dbReference type="Pfam" id="PF02776"/>
    </source>
</evidence>
<accession>A0AAP2DAW0</accession>
<evidence type="ECO:0000313" key="10">
    <source>
        <dbReference type="EMBL" id="MBT1688359.1"/>
    </source>
</evidence>
<dbReference type="EMBL" id="JAHESC010000025">
    <property type="protein sequence ID" value="MBT1688359.1"/>
    <property type="molecule type" value="Genomic_DNA"/>
</dbReference>
<dbReference type="InterPro" id="IPR004433">
    <property type="entry name" value="MenaQ_synth_MenD"/>
</dbReference>
<keyword evidence="2 6" id="KW-0479">Metal-binding</keyword>
<dbReference type="InterPro" id="IPR012001">
    <property type="entry name" value="Thiamin_PyroP_enz_TPP-bd_dom"/>
</dbReference>
<reference evidence="10 11" key="1">
    <citation type="submission" date="2021-05" db="EMBL/GenBank/DDBJ databases">
        <title>A Polyphasic approach of four new species of the genus Ohtaekwangia: Ohtaekwangia histidinii sp. nov., Ohtaekwangia cretensis sp. nov., Ohtaekwangia indiensis sp. nov., Ohtaekwangia reichenbachii sp. nov. from diverse environment.</title>
        <authorList>
            <person name="Octaviana S."/>
        </authorList>
    </citation>
    <scope>NUCLEOTIDE SEQUENCE [LARGE SCALE GENOMIC DNA]</scope>
    <source>
        <strain evidence="10 11">PWU37</strain>
    </source>
</reference>
<dbReference type="GO" id="GO:0009234">
    <property type="term" value="P:menaquinone biosynthetic process"/>
    <property type="evidence" value="ECO:0007669"/>
    <property type="project" value="UniProtKB-UniRule"/>
</dbReference>
<feature type="domain" description="Thiamine pyrophosphate enzyme TPP-binding" evidence="7">
    <location>
        <begin position="437"/>
        <end position="546"/>
    </location>
</feature>
<comment type="pathway">
    <text evidence="6">Quinol/quinone metabolism; menaquinone biosynthesis.</text>
</comment>
<evidence type="ECO:0000259" key="7">
    <source>
        <dbReference type="Pfam" id="PF02775"/>
    </source>
</evidence>
<evidence type="ECO:0000256" key="5">
    <source>
        <dbReference type="ARBA" id="ARBA00023211"/>
    </source>
</evidence>
<keyword evidence="6" id="KW-0474">Menaquinone biosynthesis</keyword>
<evidence type="ECO:0000256" key="2">
    <source>
        <dbReference type="ARBA" id="ARBA00022723"/>
    </source>
</evidence>
<keyword evidence="1 6" id="KW-0808">Transferase</keyword>
<dbReference type="CDD" id="cd02009">
    <property type="entry name" value="TPP_SHCHC_synthase"/>
    <property type="match status" value="1"/>
</dbReference>
<dbReference type="PIRSF" id="PIRSF004983">
    <property type="entry name" value="MenD"/>
    <property type="match status" value="1"/>
</dbReference>
<keyword evidence="5 6" id="KW-0464">Manganese</keyword>
<feature type="domain" description="Menaquinone biosynthesis protein MenD middle" evidence="9">
    <location>
        <begin position="211"/>
        <end position="400"/>
    </location>
</feature>
<dbReference type="HAMAP" id="MF_01659">
    <property type="entry name" value="MenD"/>
    <property type="match status" value="1"/>
</dbReference>
<dbReference type="GO" id="GO:0030145">
    <property type="term" value="F:manganese ion binding"/>
    <property type="evidence" value="ECO:0007669"/>
    <property type="project" value="UniProtKB-UniRule"/>
</dbReference>
<dbReference type="Proteomes" id="UP001319180">
    <property type="component" value="Unassembled WGS sequence"/>
</dbReference>
<evidence type="ECO:0000259" key="9">
    <source>
        <dbReference type="Pfam" id="PF16582"/>
    </source>
</evidence>
<evidence type="ECO:0000256" key="4">
    <source>
        <dbReference type="ARBA" id="ARBA00023052"/>
    </source>
</evidence>
<evidence type="ECO:0000256" key="6">
    <source>
        <dbReference type="HAMAP-Rule" id="MF_01659"/>
    </source>
</evidence>
<proteinExistence type="inferred from homology"/>
<keyword evidence="3 6" id="KW-0460">Magnesium</keyword>
<keyword evidence="4 6" id="KW-0786">Thiamine pyrophosphate</keyword>
<dbReference type="GO" id="GO:0030976">
    <property type="term" value="F:thiamine pyrophosphate binding"/>
    <property type="evidence" value="ECO:0007669"/>
    <property type="project" value="UniProtKB-UniRule"/>
</dbReference>
<dbReference type="RefSeq" id="WP_254091586.1">
    <property type="nucleotide sequence ID" value="NZ_JAHESC010000025.1"/>
</dbReference>
<keyword evidence="11" id="KW-1185">Reference proteome</keyword>
<dbReference type="NCBIfam" id="TIGR00173">
    <property type="entry name" value="menD"/>
    <property type="match status" value="1"/>
</dbReference>
<dbReference type="Gene3D" id="3.40.50.970">
    <property type="match status" value="2"/>
</dbReference>
<organism evidence="10 11">
    <name type="scientific">Dawidia soli</name>
    <dbReference type="NCBI Taxonomy" id="2782352"/>
    <lineage>
        <taxon>Bacteria</taxon>
        <taxon>Pseudomonadati</taxon>
        <taxon>Bacteroidota</taxon>
        <taxon>Cytophagia</taxon>
        <taxon>Cytophagales</taxon>
        <taxon>Chryseotaleaceae</taxon>
        <taxon>Dawidia</taxon>
    </lineage>
</organism>
<evidence type="ECO:0000313" key="11">
    <source>
        <dbReference type="Proteomes" id="UP001319180"/>
    </source>
</evidence>
<evidence type="ECO:0000256" key="3">
    <source>
        <dbReference type="ARBA" id="ARBA00022842"/>
    </source>
</evidence>
<name>A0AAP2DAW0_9BACT</name>
<feature type="domain" description="Thiamine pyrophosphate enzyme N-terminal TPP-binding" evidence="8">
    <location>
        <begin position="10"/>
        <end position="114"/>
    </location>
</feature>
<comment type="catalytic activity">
    <reaction evidence="6">
        <text>isochorismate + 2-oxoglutarate + H(+) = 5-enolpyruvoyl-6-hydroxy-2-succinyl-cyclohex-3-ene-1-carboxylate + CO2</text>
        <dbReference type="Rhea" id="RHEA:25593"/>
        <dbReference type="ChEBI" id="CHEBI:15378"/>
        <dbReference type="ChEBI" id="CHEBI:16526"/>
        <dbReference type="ChEBI" id="CHEBI:16810"/>
        <dbReference type="ChEBI" id="CHEBI:29780"/>
        <dbReference type="ChEBI" id="CHEBI:58818"/>
        <dbReference type="EC" id="2.2.1.9"/>
    </reaction>
</comment>
<dbReference type="Pfam" id="PF02776">
    <property type="entry name" value="TPP_enzyme_N"/>
    <property type="match status" value="1"/>
</dbReference>
<dbReference type="AlphaFoldDB" id="A0AAP2DAW0"/>
<dbReference type="SUPFAM" id="SSF52518">
    <property type="entry name" value="Thiamin diphosphate-binding fold (THDP-binding)"/>
    <property type="match status" value="2"/>
</dbReference>
<dbReference type="PANTHER" id="PTHR42916">
    <property type="entry name" value="2-SUCCINYL-5-ENOLPYRUVYL-6-HYDROXY-3-CYCLOHEXENE-1-CARBOXYLATE SYNTHASE"/>
    <property type="match status" value="1"/>
</dbReference>
<dbReference type="GO" id="GO:0000287">
    <property type="term" value="F:magnesium ion binding"/>
    <property type="evidence" value="ECO:0007669"/>
    <property type="project" value="UniProtKB-UniRule"/>
</dbReference>
<evidence type="ECO:0000256" key="1">
    <source>
        <dbReference type="ARBA" id="ARBA00022679"/>
    </source>
</evidence>
<dbReference type="CDD" id="cd07037">
    <property type="entry name" value="TPP_PYR_MenD"/>
    <property type="match status" value="1"/>
</dbReference>
<sequence>MTRFQPIYDIAELCARKGVTQAVLCPGSRCAPLTLAFARHPGIATRTFGDERSAGFVALGIAQQKKAPAILVCTSGSAAYNFSPAVAEAWFSETPLVIFTADRPAEWIGQQDGQTIYQPGIFGRHVKQSFQLPADYSHPDSVWAINRIVNEAINLSFQEPKGPVHINAPFREPLYPAAGEIIGFSPEVRVMDEFSSTFALTEEQKKAIAGEWKQYHNILIVAGQQEHDRLLTDTLRNFFLQHNVPIVGDITSNLHGLEKLVRHADTFLGHATEDVRKTLQPDLLITLGKSVLSKQLKLYLRKHAPKAHWHLQPSGTAADSFQSITRVFNTNPVDFFLYLSALPQGETFETQKQNNYNKFWEVEERRALRTLEDFFPQPEFGELELVREVLQTLPEGSNLHLANSMSVRYANFIGLTAKQKGIQVYANRGTSGIDGCTSTAVGHALSIDRPNVLITGDMAFFYDRNAFWHNYPLPNLRVVLLNNHGGVIFKMIDGPGDLPETAEYFVTRQKLNARKLCEEYGISYLALDSKRKLRNLLKDFLEFDGQTKILELETDTSVNKNLYEHLKHQLKKSYEL</sequence>
<dbReference type="GO" id="GO:0070204">
    <property type="term" value="F:2-succinyl-5-enolpyruvyl-6-hydroxy-3-cyclohexene-1-carboxylic-acid synthase activity"/>
    <property type="evidence" value="ECO:0007669"/>
    <property type="project" value="UniProtKB-UniRule"/>
</dbReference>
<dbReference type="Gene3D" id="3.40.50.1220">
    <property type="entry name" value="TPP-binding domain"/>
    <property type="match status" value="1"/>
</dbReference>
<dbReference type="InterPro" id="IPR011766">
    <property type="entry name" value="TPP_enzyme_TPP-bd"/>
</dbReference>
<comment type="similarity">
    <text evidence="6">Belongs to the TPP enzyme family. MenD subfamily.</text>
</comment>
<comment type="cofactor">
    <cofactor evidence="6">
        <name>Mg(2+)</name>
        <dbReference type="ChEBI" id="CHEBI:18420"/>
    </cofactor>
    <cofactor evidence="6">
        <name>Mn(2+)</name>
        <dbReference type="ChEBI" id="CHEBI:29035"/>
    </cofactor>
</comment>
<comment type="subunit">
    <text evidence="6">Homodimer.</text>
</comment>